<dbReference type="EMBL" id="BAAAOR010000023">
    <property type="protein sequence ID" value="GAA1522047.1"/>
    <property type="molecule type" value="Genomic_DNA"/>
</dbReference>
<keyword evidence="2" id="KW-1185">Reference proteome</keyword>
<dbReference type="Gene3D" id="1.10.1510.10">
    <property type="entry name" value="Uncharacterised protein YqeY/AIM41 PF09424, N-terminal domain"/>
    <property type="match status" value="1"/>
</dbReference>
<sequence>MSDLAARLRADLSAALRSRDLPRTKVLRTVLSVIANAEAVPLAEDPGAGPAGEGPIAGAAVGLGAAEAARRELTDAEVRDLVVGERDELLAAAAQVGDHAPDRADELRAAAALLASYL</sequence>
<reference evidence="1 2" key="1">
    <citation type="journal article" date="2019" name="Int. J. Syst. Evol. Microbiol.">
        <title>The Global Catalogue of Microorganisms (GCM) 10K type strain sequencing project: providing services to taxonomists for standard genome sequencing and annotation.</title>
        <authorList>
            <consortium name="The Broad Institute Genomics Platform"/>
            <consortium name="The Broad Institute Genome Sequencing Center for Infectious Disease"/>
            <person name="Wu L."/>
            <person name="Ma J."/>
        </authorList>
    </citation>
    <scope>NUCLEOTIDE SEQUENCE [LARGE SCALE GENOMIC DNA]</scope>
    <source>
        <strain evidence="1 2">JCM 14942</strain>
    </source>
</reference>
<dbReference type="Proteomes" id="UP001500842">
    <property type="component" value="Unassembled WGS sequence"/>
</dbReference>
<organism evidence="1 2">
    <name type="scientific">Nocardioides humi</name>
    <dbReference type="NCBI Taxonomy" id="449461"/>
    <lineage>
        <taxon>Bacteria</taxon>
        <taxon>Bacillati</taxon>
        <taxon>Actinomycetota</taxon>
        <taxon>Actinomycetes</taxon>
        <taxon>Propionibacteriales</taxon>
        <taxon>Nocardioidaceae</taxon>
        <taxon>Nocardioides</taxon>
    </lineage>
</organism>
<comment type="caution">
    <text evidence="1">The sequence shown here is derived from an EMBL/GenBank/DDBJ whole genome shotgun (WGS) entry which is preliminary data.</text>
</comment>
<dbReference type="InterPro" id="IPR042184">
    <property type="entry name" value="YqeY/Aim41_N"/>
</dbReference>
<proteinExistence type="predicted"/>
<evidence type="ECO:0008006" key="3">
    <source>
        <dbReference type="Google" id="ProtNLM"/>
    </source>
</evidence>
<dbReference type="RefSeq" id="WP_141006743.1">
    <property type="nucleotide sequence ID" value="NZ_BAAAOR010000023.1"/>
</dbReference>
<accession>A0ABN2ALM2</accession>
<evidence type="ECO:0000313" key="1">
    <source>
        <dbReference type="EMBL" id="GAA1522047.1"/>
    </source>
</evidence>
<evidence type="ECO:0000313" key="2">
    <source>
        <dbReference type="Proteomes" id="UP001500842"/>
    </source>
</evidence>
<protein>
    <recommendedName>
        <fullName evidence="3">GatB/YqeY domain-containing protein</fullName>
    </recommendedName>
</protein>
<gene>
    <name evidence="1" type="ORF">GCM10009788_27390</name>
</gene>
<name>A0ABN2ALM2_9ACTN</name>